<evidence type="ECO:0000256" key="3">
    <source>
        <dbReference type="SAM" id="Phobius"/>
    </source>
</evidence>
<dbReference type="InterPro" id="IPR003781">
    <property type="entry name" value="CoA-bd"/>
</dbReference>
<dbReference type="SUPFAM" id="SSF51735">
    <property type="entry name" value="NAD(P)-binding Rossmann-fold domains"/>
    <property type="match status" value="1"/>
</dbReference>
<dbReference type="EMBL" id="QUOT01000001">
    <property type="protein sequence ID" value="REL31558.1"/>
    <property type="molecule type" value="Genomic_DNA"/>
</dbReference>
<feature type="transmembrane region" description="Helical" evidence="3">
    <location>
        <begin position="12"/>
        <end position="35"/>
    </location>
</feature>
<keyword evidence="7" id="KW-1185">Reference proteome</keyword>
<feature type="region of interest" description="Disordered" evidence="2">
    <location>
        <begin position="643"/>
        <end position="664"/>
    </location>
</feature>
<evidence type="ECO:0000256" key="2">
    <source>
        <dbReference type="SAM" id="MobiDB-lite"/>
    </source>
</evidence>
<evidence type="ECO:0000259" key="4">
    <source>
        <dbReference type="Pfam" id="PF02629"/>
    </source>
</evidence>
<feature type="transmembrane region" description="Helical" evidence="3">
    <location>
        <begin position="41"/>
        <end position="66"/>
    </location>
</feature>
<feature type="domain" description="CoA-binding" evidence="4">
    <location>
        <begin position="142"/>
        <end position="221"/>
    </location>
</feature>
<dbReference type="InterPro" id="IPR036291">
    <property type="entry name" value="NAD(P)-bd_dom_sf"/>
</dbReference>
<evidence type="ECO:0000259" key="5">
    <source>
        <dbReference type="Pfam" id="PF02719"/>
    </source>
</evidence>
<dbReference type="SUPFAM" id="SSF53335">
    <property type="entry name" value="S-adenosyl-L-methionine-dependent methyltransferases"/>
    <property type="match status" value="1"/>
</dbReference>
<evidence type="ECO:0000313" key="6">
    <source>
        <dbReference type="EMBL" id="REL31558.1"/>
    </source>
</evidence>
<dbReference type="CDD" id="cd05237">
    <property type="entry name" value="UDP_invert_4-6DH_SDR_e"/>
    <property type="match status" value="1"/>
</dbReference>
<dbReference type="RefSeq" id="WP_116016488.1">
    <property type="nucleotide sequence ID" value="NZ_QUOT01000001.1"/>
</dbReference>
<feature type="transmembrane region" description="Helical" evidence="3">
    <location>
        <begin position="87"/>
        <end position="106"/>
    </location>
</feature>
<dbReference type="InterPro" id="IPR051203">
    <property type="entry name" value="Polysaccharide_Synthase-Rel"/>
</dbReference>
<evidence type="ECO:0000256" key="1">
    <source>
        <dbReference type="ARBA" id="ARBA00007430"/>
    </source>
</evidence>
<dbReference type="PANTHER" id="PTHR43318:SF1">
    <property type="entry name" value="POLYSACCHARIDE BIOSYNTHESIS PROTEIN EPSC-RELATED"/>
    <property type="match status" value="1"/>
</dbReference>
<feature type="domain" description="Polysaccharide biosynthesis protein CapD-like" evidence="5">
    <location>
        <begin position="281"/>
        <end position="574"/>
    </location>
</feature>
<proteinExistence type="inferred from homology"/>
<dbReference type="PANTHER" id="PTHR43318">
    <property type="entry name" value="UDP-N-ACETYLGLUCOSAMINE 4,6-DEHYDRATASE"/>
    <property type="match status" value="1"/>
</dbReference>
<dbReference type="Pfam" id="PF02629">
    <property type="entry name" value="CoA_binding"/>
    <property type="match status" value="1"/>
</dbReference>
<comment type="similarity">
    <text evidence="1">Belongs to the polysaccharide synthase family.</text>
</comment>
<organism evidence="6 7">
    <name type="scientific">Thalassotalea euphylliae</name>
    <dbReference type="NCBI Taxonomy" id="1655234"/>
    <lineage>
        <taxon>Bacteria</taxon>
        <taxon>Pseudomonadati</taxon>
        <taxon>Pseudomonadota</taxon>
        <taxon>Gammaproteobacteria</taxon>
        <taxon>Alteromonadales</taxon>
        <taxon>Colwelliaceae</taxon>
        <taxon>Thalassotalea</taxon>
    </lineage>
</organism>
<keyword evidence="3" id="KW-0812">Transmembrane</keyword>
<keyword evidence="3" id="KW-0472">Membrane</keyword>
<evidence type="ECO:0000313" key="7">
    <source>
        <dbReference type="Proteomes" id="UP000256899"/>
    </source>
</evidence>
<keyword evidence="3" id="KW-1133">Transmembrane helix</keyword>
<reference evidence="7" key="1">
    <citation type="submission" date="2018-08" db="EMBL/GenBank/DDBJ databases">
        <title>Thalassotalea euphylliae genome.</title>
        <authorList>
            <person name="Summers S."/>
            <person name="Rice S.A."/>
            <person name="Freckelton M.L."/>
            <person name="Nedved B.T."/>
            <person name="Hadfield M.G."/>
        </authorList>
    </citation>
    <scope>NUCLEOTIDE SEQUENCE [LARGE SCALE GENOMIC DNA]</scope>
    <source>
        <strain evidence="7">H3</strain>
    </source>
</reference>
<accession>A0A3E0U3P6</accession>
<dbReference type="Gene3D" id="3.40.50.720">
    <property type="entry name" value="NAD(P)-binding Rossmann-like Domain"/>
    <property type="match status" value="2"/>
</dbReference>
<protein>
    <submittedName>
        <fullName evidence="6">Polysaccharide biosynthesis protein</fullName>
    </submittedName>
</protein>
<gene>
    <name evidence="6" type="ORF">DXX94_12970</name>
</gene>
<dbReference type="InterPro" id="IPR029063">
    <property type="entry name" value="SAM-dependent_MTases_sf"/>
</dbReference>
<name>A0A3E0U3P6_9GAMM</name>
<dbReference type="Pfam" id="PF02719">
    <property type="entry name" value="Polysacc_synt_2"/>
    <property type="match status" value="1"/>
</dbReference>
<sequence>MSRRIDLIPSQIKLVIALSYDLGALSIAFFLSYFLRLGGDMHVFTLAELSVFVLTAGFTLSCFYLLDVYSSIVRYFNAKASLKIAGILIGAACVCYLSSQVIDAFVPRSIPFSFLVLSTLLIAGARALVGITVGERLFEERDQVVIYGAGSTGRQLSTALNQSNKYHVLAIVDEKTRYKGRNLHGTKIYGLDQLEQLIKKYGQFKVLIAVSQVNPERMKEIVNAFEPYALELLTVPSMHDMVSGKHKIDELREVSVDELLGREPVEPIPELLSDNIKEKVVLVSGAGGSIGKELCRQIISQTPRRLILLDVSEAFLYEINQELNEYQQSHNTNIELVPTIGNVQNGMLMTRIIRTHQVQTIYHAAAYKHVPMVENNVIAGITNNVLGTYEIAQAAVFCEVETFVLISTDKAVRPTNVMGATKRMAELVLQGLAKRDHQTRFVMVRFGNVLGSSGSVVPLFKKQIRSGGPITVTHPDIIRYFMTIPEAAQLVIQAGAMGKGGDVFVLDMGKPVKIVDLAVKMTHMMGFTVKDQNNPAGDIAIQYSGLRPGEKLYEELLIDDHAQATDHQRILTANERSISWAEVMVLLNKITEAMKDDNIDEIRQLLIEAPLGFVPAEHSAHSLEPAAKVTDKAADKIESVDHVQTASTSEENTIQPVSSTPLLV</sequence>
<dbReference type="Proteomes" id="UP000256899">
    <property type="component" value="Unassembled WGS sequence"/>
</dbReference>
<dbReference type="AlphaFoldDB" id="A0A3E0U3P6"/>
<dbReference type="InterPro" id="IPR003869">
    <property type="entry name" value="Polysac_CapD-like"/>
</dbReference>
<comment type="caution">
    <text evidence="6">The sequence shown here is derived from an EMBL/GenBank/DDBJ whole genome shotgun (WGS) entry which is preliminary data.</text>
</comment>